<dbReference type="InterPro" id="IPR009100">
    <property type="entry name" value="AcylCoA_DH/oxidase_NM_dom_sf"/>
</dbReference>
<evidence type="ECO:0000256" key="5">
    <source>
        <dbReference type="SAM" id="MobiDB-lite"/>
    </source>
</evidence>
<evidence type="ECO:0008006" key="11">
    <source>
        <dbReference type="Google" id="ProtNLM"/>
    </source>
</evidence>
<dbReference type="SUPFAM" id="SSF56645">
    <property type="entry name" value="Acyl-CoA dehydrogenase NM domain-like"/>
    <property type="match status" value="1"/>
</dbReference>
<dbReference type="InterPro" id="IPR036250">
    <property type="entry name" value="AcylCo_DH-like_C"/>
</dbReference>
<keyword evidence="10" id="KW-1185">Reference proteome</keyword>
<protein>
    <recommendedName>
        <fullName evidence="11">Acyl-CoA dehydrogenase/oxidase C-terminal domain-containing protein</fullName>
    </recommendedName>
</protein>
<reference evidence="9 10" key="1">
    <citation type="submission" date="2019-07" db="EMBL/GenBank/DDBJ databases">
        <title>Genomes of Cafeteria roenbergensis.</title>
        <authorList>
            <person name="Fischer M.G."/>
            <person name="Hackl T."/>
            <person name="Roman M."/>
        </authorList>
    </citation>
    <scope>NUCLEOTIDE SEQUENCE [LARGE SCALE GENOMIC DNA]</scope>
    <source>
        <strain evidence="9 10">BVI</strain>
    </source>
</reference>
<sequence>MLARAASRATGASARLHAARAAPLRGLCGSGAPRSGSLGLEDLAPPAGTHHTIFNQSVKRTDVNFFTGDTALREATEELCSGPPDARLAEYGAFCGSEAAQTDAQLAHKFPPSLQNYDRSGNRVDFVQYHEAYHRTMGAAIEARVPSLAWGAEGGEAATQVQRAALAMMHYELEPGSSCPATMTFAAVPPVRASPAAAEFWLPKLLSNVYDPRNVPASEKEGVVFGMSMTEAQGGSDVRSNTTRATPLTSSREDGSGWSLQGAKWFTSAPNSDAFLTLAQSDKGLSCFLVPRWLPDGRRNSGFRVMQLKDKLGDRSNASSEVEYDNAWGQLVGREGKGIATIMEMVAHTRLDCALGSAGLMRQAVRMAVSHCSQRSAFGSVLVEAPLMRAVLADLAMESEASVLLSMRLAAWFDAAAGGEPCEAAAPGSVTAADHSPEQMRALSRLATAISKFLICKRAPGVAVEALECHGGNGYDDRWEIERVVRQSPLNSIWEGSGNVQALDILRTCAKEPEAMTSLLRELSASAGDGGSAYASRLAAVSKRAAAAASDPASIVPQARAFAESLGTLLQAHLLTLKGNDQLSGFFADTRLSEAGAVLSAGVGPNQPFGSRVPRDTAAADALIARAVGN</sequence>
<feature type="domain" description="Acyl-CoA dehydrogenase/oxidase C-terminal" evidence="6">
    <location>
        <begin position="336"/>
        <end position="507"/>
    </location>
</feature>
<comment type="similarity">
    <text evidence="1 4">Belongs to the acyl-CoA dehydrogenase family.</text>
</comment>
<dbReference type="PANTHER" id="PTHR42707">
    <property type="entry name" value="ACYL-COA DEHYDROGENASE"/>
    <property type="match status" value="1"/>
</dbReference>
<name>A0A5A8CP86_CAFRO</name>
<feature type="region of interest" description="Disordered" evidence="5">
    <location>
        <begin position="233"/>
        <end position="256"/>
    </location>
</feature>
<dbReference type="EMBL" id="VLTN01000009">
    <property type="protein sequence ID" value="KAA0154962.1"/>
    <property type="molecule type" value="Genomic_DNA"/>
</dbReference>
<dbReference type="InterPro" id="IPR041504">
    <property type="entry name" value="AidB_N"/>
</dbReference>
<dbReference type="SUPFAM" id="SSF47203">
    <property type="entry name" value="Acyl-CoA dehydrogenase C-terminal domain-like"/>
    <property type="match status" value="1"/>
</dbReference>
<dbReference type="Gene3D" id="1.20.140.10">
    <property type="entry name" value="Butyryl-CoA Dehydrogenase, subunit A, domain 3"/>
    <property type="match status" value="1"/>
</dbReference>
<dbReference type="Gene3D" id="2.40.110.20">
    <property type="match status" value="1"/>
</dbReference>
<gene>
    <name evidence="9" type="ORF">FNF29_02106</name>
</gene>
<feature type="compositionally biased region" description="Polar residues" evidence="5">
    <location>
        <begin position="233"/>
        <end position="250"/>
    </location>
</feature>
<comment type="cofactor">
    <cofactor evidence="4">
        <name>FAD</name>
        <dbReference type="ChEBI" id="CHEBI:57692"/>
    </cofactor>
</comment>
<dbReference type="GO" id="GO:0003995">
    <property type="term" value="F:acyl-CoA dehydrogenase activity"/>
    <property type="evidence" value="ECO:0007669"/>
    <property type="project" value="TreeGrafter"/>
</dbReference>
<evidence type="ECO:0000259" key="8">
    <source>
        <dbReference type="Pfam" id="PF18158"/>
    </source>
</evidence>
<feature type="domain" description="Acyl-CoA oxidase/dehydrogenase middle" evidence="7">
    <location>
        <begin position="227"/>
        <end position="326"/>
    </location>
</feature>
<evidence type="ECO:0000256" key="1">
    <source>
        <dbReference type="ARBA" id="ARBA00009347"/>
    </source>
</evidence>
<keyword evidence="3 4" id="KW-0274">FAD</keyword>
<accession>A0A5A8CP86</accession>
<evidence type="ECO:0000256" key="4">
    <source>
        <dbReference type="RuleBase" id="RU362125"/>
    </source>
</evidence>
<dbReference type="Pfam" id="PF18158">
    <property type="entry name" value="AidB_N"/>
    <property type="match status" value="1"/>
</dbReference>
<evidence type="ECO:0000256" key="2">
    <source>
        <dbReference type="ARBA" id="ARBA00022630"/>
    </source>
</evidence>
<evidence type="ECO:0000259" key="7">
    <source>
        <dbReference type="Pfam" id="PF02770"/>
    </source>
</evidence>
<dbReference type="Proteomes" id="UP000323011">
    <property type="component" value="Unassembled WGS sequence"/>
</dbReference>
<dbReference type="Gene3D" id="6.10.250.600">
    <property type="match status" value="1"/>
</dbReference>
<dbReference type="Pfam" id="PF02770">
    <property type="entry name" value="Acyl-CoA_dh_M"/>
    <property type="match status" value="1"/>
</dbReference>
<evidence type="ECO:0000313" key="10">
    <source>
        <dbReference type="Proteomes" id="UP000323011"/>
    </source>
</evidence>
<keyword evidence="2 4" id="KW-0285">Flavoprotein</keyword>
<dbReference type="Pfam" id="PF00441">
    <property type="entry name" value="Acyl-CoA_dh_1"/>
    <property type="match status" value="1"/>
</dbReference>
<feature type="domain" description="Adaptive response protein AidB N-terminal" evidence="8">
    <location>
        <begin position="55"/>
        <end position="212"/>
    </location>
</feature>
<evidence type="ECO:0000256" key="3">
    <source>
        <dbReference type="ARBA" id="ARBA00022827"/>
    </source>
</evidence>
<keyword evidence="4" id="KW-0560">Oxidoreductase</keyword>
<evidence type="ECO:0000259" key="6">
    <source>
        <dbReference type="Pfam" id="PF00441"/>
    </source>
</evidence>
<evidence type="ECO:0000313" key="9">
    <source>
        <dbReference type="EMBL" id="KAA0154962.1"/>
    </source>
</evidence>
<dbReference type="InterPro" id="IPR006091">
    <property type="entry name" value="Acyl-CoA_Oxase/DH_mid-dom"/>
</dbReference>
<dbReference type="PANTHER" id="PTHR42707:SF3">
    <property type="entry name" value="ACYL-COA DEHYDROGENASE AIDB-RELATED"/>
    <property type="match status" value="1"/>
</dbReference>
<comment type="caution">
    <text evidence="9">The sequence shown here is derived from an EMBL/GenBank/DDBJ whole genome shotgun (WGS) entry which is preliminary data.</text>
</comment>
<dbReference type="InterPro" id="IPR009075">
    <property type="entry name" value="AcylCo_DH/oxidase_C"/>
</dbReference>
<dbReference type="InterPro" id="IPR052904">
    <property type="entry name" value="Acyl-CoA_dehydrogenase-like"/>
</dbReference>
<dbReference type="AlphaFoldDB" id="A0A5A8CP86"/>
<proteinExistence type="inferred from homology"/>
<organism evidence="9 10">
    <name type="scientific">Cafeteria roenbergensis</name>
    <name type="common">Marine flagellate</name>
    <dbReference type="NCBI Taxonomy" id="33653"/>
    <lineage>
        <taxon>Eukaryota</taxon>
        <taxon>Sar</taxon>
        <taxon>Stramenopiles</taxon>
        <taxon>Bigyra</taxon>
        <taxon>Opalozoa</taxon>
        <taxon>Bicosoecida</taxon>
        <taxon>Cafeteriaceae</taxon>
        <taxon>Cafeteria</taxon>
    </lineage>
</organism>